<dbReference type="Proteomes" id="UP000053815">
    <property type="component" value="Unassembled WGS sequence"/>
</dbReference>
<dbReference type="AlphaFoldDB" id="A0A0C9MTN9"/>
<evidence type="ECO:0000313" key="3">
    <source>
        <dbReference type="Proteomes" id="UP000053815"/>
    </source>
</evidence>
<reference evidence="2" key="1">
    <citation type="submission" date="2014-09" db="EMBL/GenBank/DDBJ databases">
        <title>Draft genome sequence of an oleaginous Mucoromycotina fungus Mucor ambiguus NBRC6742.</title>
        <authorList>
            <person name="Takeda I."/>
            <person name="Yamane N."/>
            <person name="Morita T."/>
            <person name="Tamano K."/>
            <person name="Machida M."/>
            <person name="Baker S."/>
            <person name="Koike H."/>
        </authorList>
    </citation>
    <scope>NUCLEOTIDE SEQUENCE</scope>
    <source>
        <strain evidence="2">NBRC 6742</strain>
    </source>
</reference>
<organism evidence="2">
    <name type="scientific">Mucor ambiguus</name>
    <dbReference type="NCBI Taxonomy" id="91626"/>
    <lineage>
        <taxon>Eukaryota</taxon>
        <taxon>Fungi</taxon>
        <taxon>Fungi incertae sedis</taxon>
        <taxon>Mucoromycota</taxon>
        <taxon>Mucoromycotina</taxon>
        <taxon>Mucoromycetes</taxon>
        <taxon>Mucorales</taxon>
        <taxon>Mucorineae</taxon>
        <taxon>Mucoraceae</taxon>
        <taxon>Mucor</taxon>
    </lineage>
</organism>
<name>A0A0C9MTN9_9FUNG</name>
<accession>A0A0C9MTN9</accession>
<gene>
    <name evidence="2" type="ORF">MAM1_0401c10332</name>
</gene>
<evidence type="ECO:0000256" key="1">
    <source>
        <dbReference type="SAM" id="Phobius"/>
    </source>
</evidence>
<proteinExistence type="predicted"/>
<sequence length="156" mass="16602">MSLLQSHISGSPSAAKSTTVAACNPNFATTTNAAAANAFDAIVDIEAAASAQAQSAQAFCNVLSIAKSLAVVSRANTGLVPPISLLPSSQVWKPYTNFSYCYISYLCMCWLYLLNTTSVLLLTVLAFENKVSSMVLSLSVSWCSCLRCLRFPAWDA</sequence>
<feature type="transmembrane region" description="Helical" evidence="1">
    <location>
        <begin position="102"/>
        <end position="127"/>
    </location>
</feature>
<keyword evidence="1" id="KW-0812">Transmembrane</keyword>
<evidence type="ECO:0000313" key="2">
    <source>
        <dbReference type="EMBL" id="GAN10784.1"/>
    </source>
</evidence>
<protein>
    <submittedName>
        <fullName evidence="2">Uncharacterized protein</fullName>
    </submittedName>
</protein>
<keyword evidence="3" id="KW-1185">Reference proteome</keyword>
<keyword evidence="1" id="KW-1133">Transmembrane helix</keyword>
<keyword evidence="1" id="KW-0472">Membrane</keyword>
<dbReference type="EMBL" id="DF836690">
    <property type="protein sequence ID" value="GAN10784.1"/>
    <property type="molecule type" value="Genomic_DNA"/>
</dbReference>